<protein>
    <submittedName>
        <fullName evidence="2">DUF4376 domain-containing protein</fullName>
    </submittedName>
</protein>
<comment type="caution">
    <text evidence="2">The sequence shown here is derived from an EMBL/GenBank/DDBJ whole genome shotgun (WGS) entry which is preliminary data.</text>
</comment>
<dbReference type="AlphaFoldDB" id="A0A3M8C9A4"/>
<reference evidence="2 3" key="1">
    <citation type="submission" date="2018-10" db="EMBL/GenBank/DDBJ databases">
        <title>Phylogenomics of Brevibacillus.</title>
        <authorList>
            <person name="Dunlap C."/>
        </authorList>
    </citation>
    <scope>NUCLEOTIDE SEQUENCE [LARGE SCALE GENOMIC DNA]</scope>
    <source>
        <strain evidence="2 3">JCM 15085</strain>
    </source>
</reference>
<dbReference type="Proteomes" id="UP000281915">
    <property type="component" value="Unassembled WGS sequence"/>
</dbReference>
<evidence type="ECO:0000313" key="2">
    <source>
        <dbReference type="EMBL" id="RNB72189.1"/>
    </source>
</evidence>
<accession>A0A3M8C9A4</accession>
<evidence type="ECO:0000313" key="3">
    <source>
        <dbReference type="Proteomes" id="UP000281915"/>
    </source>
</evidence>
<dbReference type="Pfam" id="PF14301">
    <property type="entry name" value="DUF4376"/>
    <property type="match status" value="1"/>
</dbReference>
<dbReference type="RefSeq" id="WP_122915254.1">
    <property type="nucleotide sequence ID" value="NZ_RHHT01000062.1"/>
</dbReference>
<organism evidence="2 3">
    <name type="scientific">Brevibacillus panacihumi</name>
    <dbReference type="NCBI Taxonomy" id="497735"/>
    <lineage>
        <taxon>Bacteria</taxon>
        <taxon>Bacillati</taxon>
        <taxon>Bacillota</taxon>
        <taxon>Bacilli</taxon>
        <taxon>Bacillales</taxon>
        <taxon>Paenibacillaceae</taxon>
        <taxon>Brevibacillus</taxon>
    </lineage>
</organism>
<feature type="domain" description="DUF4376" evidence="1">
    <location>
        <begin position="92"/>
        <end position="202"/>
    </location>
</feature>
<dbReference type="InterPro" id="IPR025484">
    <property type="entry name" value="DUF4376"/>
</dbReference>
<gene>
    <name evidence="2" type="ORF">EDM58_22050</name>
</gene>
<evidence type="ECO:0000259" key="1">
    <source>
        <dbReference type="Pfam" id="PF14301"/>
    </source>
</evidence>
<dbReference type="EMBL" id="RHHT01000062">
    <property type="protein sequence ID" value="RNB72189.1"/>
    <property type="molecule type" value="Genomic_DNA"/>
</dbReference>
<proteinExistence type="predicted"/>
<name>A0A3M8C9A4_9BACL</name>
<sequence>MRQIGRKIYFDKLTGNVLVDTGERAGFVIETSLELDFQTYIALSERNPDTVGCLQLEYGQFADKFARYQFRVDPDTKTIIWDVTPPTAPLEQVKVAKIDFLNQECFNAIYAGFASTSTGHTFRFNEEDQANFNQQSTLFLLKPDLAETQWKTEDAGIVTLTRDQFIEVVFEAGQHKQQQIEKYWTLKAQVEAAETKEEIDAINW</sequence>